<feature type="region of interest" description="Disordered" evidence="1">
    <location>
        <begin position="144"/>
        <end position="172"/>
    </location>
</feature>
<accession>A0ABX4M9M3</accession>
<name>A0ABX4M9M3_9ACTO</name>
<evidence type="ECO:0000256" key="1">
    <source>
        <dbReference type="SAM" id="MobiDB-lite"/>
    </source>
</evidence>
<keyword evidence="4" id="KW-1185">Reference proteome</keyword>
<protein>
    <submittedName>
        <fullName evidence="3">Flavodoxin</fullName>
    </submittedName>
</protein>
<comment type="caution">
    <text evidence="3">The sequence shown here is derived from an EMBL/GenBank/DDBJ whole genome shotgun (WGS) entry which is preliminary data.</text>
</comment>
<organism evidence="3 4">
    <name type="scientific">Actinomyces ruminis</name>
    <dbReference type="NCBI Taxonomy" id="1937003"/>
    <lineage>
        <taxon>Bacteria</taxon>
        <taxon>Bacillati</taxon>
        <taxon>Actinomycetota</taxon>
        <taxon>Actinomycetes</taxon>
        <taxon>Actinomycetales</taxon>
        <taxon>Actinomycetaceae</taxon>
        <taxon>Actinomyces</taxon>
    </lineage>
</organism>
<dbReference type="EMBL" id="MTPX02000060">
    <property type="protein sequence ID" value="PHP52165.1"/>
    <property type="molecule type" value="Genomic_DNA"/>
</dbReference>
<evidence type="ECO:0000313" key="3">
    <source>
        <dbReference type="EMBL" id="PHP52165.1"/>
    </source>
</evidence>
<dbReference type="PROSITE" id="PS50902">
    <property type="entry name" value="FLAVODOXIN_LIKE"/>
    <property type="match status" value="1"/>
</dbReference>
<dbReference type="InterPro" id="IPR008254">
    <property type="entry name" value="Flavodoxin/NO_synth"/>
</dbReference>
<dbReference type="SUPFAM" id="SSF52218">
    <property type="entry name" value="Flavoproteins"/>
    <property type="match status" value="1"/>
</dbReference>
<gene>
    <name evidence="3" type="ORF">BW737_011485</name>
</gene>
<feature type="domain" description="Flavodoxin-like" evidence="2">
    <location>
        <begin position="4"/>
        <end position="163"/>
    </location>
</feature>
<dbReference type="RefSeq" id="WP_086615164.1">
    <property type="nucleotide sequence ID" value="NZ_MTPX02000060.1"/>
</dbReference>
<dbReference type="Gene3D" id="3.40.50.360">
    <property type="match status" value="1"/>
</dbReference>
<dbReference type="Pfam" id="PF00258">
    <property type="entry name" value="Flavodoxin_1"/>
    <property type="match status" value="1"/>
</dbReference>
<evidence type="ECO:0000259" key="2">
    <source>
        <dbReference type="PROSITE" id="PS50902"/>
    </source>
</evidence>
<dbReference type="Proteomes" id="UP000194577">
    <property type="component" value="Unassembled WGS sequence"/>
</dbReference>
<sequence>MNTALIVIESCSGNTRLIAEAVAAGLKDGGTDARVFDVAQAPTALPAGIDLLILGAPTHNRGLPTAATRAQAHRQGGTTASSGGMREWLARTAIPAALPVAVFDTVTSRTWLSGSAAEAIAKALRRGRGRDTAVVGSFLVQGQSGPLADGEETSARAWGRALEDSTSGRSAR</sequence>
<evidence type="ECO:0000313" key="4">
    <source>
        <dbReference type="Proteomes" id="UP000194577"/>
    </source>
</evidence>
<dbReference type="InterPro" id="IPR029039">
    <property type="entry name" value="Flavoprotein-like_sf"/>
</dbReference>
<reference evidence="3 4" key="1">
    <citation type="submission" date="2017-10" db="EMBL/GenBank/DDBJ databases">
        <title>Draft genome sequence of cellulolytic Actinomyces sp CtC72 isolated from cattle rumen fluid.</title>
        <authorList>
            <person name="Joshi A.J."/>
            <person name="Vasudevan G."/>
            <person name="Lanjekar V.B."/>
            <person name="Hivarkar S."/>
            <person name="Engineer A."/>
            <person name="Pore S.D."/>
            <person name="Dhakephalkar P.K."/>
            <person name="Dagar S."/>
        </authorList>
    </citation>
    <scope>NUCLEOTIDE SEQUENCE [LARGE SCALE GENOMIC DNA]</scope>
    <source>
        <strain evidence="4">CtC72</strain>
    </source>
</reference>
<proteinExistence type="predicted"/>